<gene>
    <name evidence="3" type="primary">LOC101242758</name>
</gene>
<accession>A0A1W2WRD6</accession>
<dbReference type="KEGG" id="cin:101242758"/>
<feature type="chain" id="PRO_5014069071" evidence="2">
    <location>
        <begin position="25"/>
        <end position="137"/>
    </location>
</feature>
<dbReference type="InParanoid" id="A0A1W2WRD6"/>
<dbReference type="EMBL" id="EAAA01000810">
    <property type="status" value="NOT_ANNOTATED_CDS"/>
    <property type="molecule type" value="Genomic_DNA"/>
</dbReference>
<sequence>MQRNVLKYTLFIMVTFTNTFRVYGEANGGENKDTQSEYCWQTESFTIDVACHICSSHETSLHPACLFTGYIEQVKCETSGVSIKSCPMDMERETKIFWQFEGVVIVLSLISGLVVMQRMRKLNQENIERIQRQISSL</sequence>
<dbReference type="GeneID" id="101242758"/>
<dbReference type="OMA" id="EECHPCS"/>
<organism evidence="3 4">
    <name type="scientific">Ciona intestinalis</name>
    <name type="common">Transparent sea squirt</name>
    <name type="synonym">Ascidia intestinalis</name>
    <dbReference type="NCBI Taxonomy" id="7719"/>
    <lineage>
        <taxon>Eukaryota</taxon>
        <taxon>Metazoa</taxon>
        <taxon>Chordata</taxon>
        <taxon>Tunicata</taxon>
        <taxon>Ascidiacea</taxon>
        <taxon>Phlebobranchia</taxon>
        <taxon>Cionidae</taxon>
        <taxon>Ciona</taxon>
    </lineage>
</organism>
<dbReference type="PANTHER" id="PTHR13041:SF3">
    <property type="entry name" value="PROTEIN JTB"/>
    <property type="match status" value="1"/>
</dbReference>
<feature type="transmembrane region" description="Helical" evidence="1">
    <location>
        <begin position="96"/>
        <end position="116"/>
    </location>
</feature>
<evidence type="ECO:0000256" key="1">
    <source>
        <dbReference type="SAM" id="Phobius"/>
    </source>
</evidence>
<dbReference type="Gene3D" id="3.30.720.220">
    <property type="match status" value="1"/>
</dbReference>
<dbReference type="InterPro" id="IPR008657">
    <property type="entry name" value="JTB"/>
</dbReference>
<evidence type="ECO:0000313" key="4">
    <source>
        <dbReference type="Proteomes" id="UP000008144"/>
    </source>
</evidence>
<evidence type="ECO:0000313" key="3">
    <source>
        <dbReference type="Ensembl" id="ENSCINP00000035252.1"/>
    </source>
</evidence>
<dbReference type="eggNOG" id="KOG4084">
    <property type="taxonomic scope" value="Eukaryota"/>
</dbReference>
<dbReference type="PANTHER" id="PTHR13041">
    <property type="entry name" value="JTB PROTEIN-RELATED"/>
    <property type="match status" value="1"/>
</dbReference>
<reference evidence="4" key="1">
    <citation type="journal article" date="2002" name="Science">
        <title>The draft genome of Ciona intestinalis: insights into chordate and vertebrate origins.</title>
        <authorList>
            <person name="Dehal P."/>
            <person name="Satou Y."/>
            <person name="Campbell R.K."/>
            <person name="Chapman J."/>
            <person name="Degnan B."/>
            <person name="De Tomaso A."/>
            <person name="Davidson B."/>
            <person name="Di Gregorio A."/>
            <person name="Gelpke M."/>
            <person name="Goodstein D.M."/>
            <person name="Harafuji N."/>
            <person name="Hastings K.E."/>
            <person name="Ho I."/>
            <person name="Hotta K."/>
            <person name="Huang W."/>
            <person name="Kawashima T."/>
            <person name="Lemaire P."/>
            <person name="Martinez D."/>
            <person name="Meinertzhagen I.A."/>
            <person name="Necula S."/>
            <person name="Nonaka M."/>
            <person name="Putnam N."/>
            <person name="Rash S."/>
            <person name="Saiga H."/>
            <person name="Satake M."/>
            <person name="Terry A."/>
            <person name="Yamada L."/>
            <person name="Wang H.G."/>
            <person name="Awazu S."/>
            <person name="Azumi K."/>
            <person name="Boore J."/>
            <person name="Branno M."/>
            <person name="Chin-Bow S."/>
            <person name="DeSantis R."/>
            <person name="Doyle S."/>
            <person name="Francino P."/>
            <person name="Keys D.N."/>
            <person name="Haga S."/>
            <person name="Hayashi H."/>
            <person name="Hino K."/>
            <person name="Imai K.S."/>
            <person name="Inaba K."/>
            <person name="Kano S."/>
            <person name="Kobayashi K."/>
            <person name="Kobayashi M."/>
            <person name="Lee B.I."/>
            <person name="Makabe K.W."/>
            <person name="Manohar C."/>
            <person name="Matassi G."/>
            <person name="Medina M."/>
            <person name="Mochizuki Y."/>
            <person name="Mount S."/>
            <person name="Morishita T."/>
            <person name="Miura S."/>
            <person name="Nakayama A."/>
            <person name="Nishizaka S."/>
            <person name="Nomoto H."/>
            <person name="Ohta F."/>
            <person name="Oishi K."/>
            <person name="Rigoutsos I."/>
            <person name="Sano M."/>
            <person name="Sasaki A."/>
            <person name="Sasakura Y."/>
            <person name="Shoguchi E."/>
            <person name="Shin-i T."/>
            <person name="Spagnuolo A."/>
            <person name="Stainier D."/>
            <person name="Suzuki M.M."/>
            <person name="Tassy O."/>
            <person name="Takatori N."/>
            <person name="Tokuoka M."/>
            <person name="Yagi K."/>
            <person name="Yoshizaki F."/>
            <person name="Wada S."/>
            <person name="Zhang C."/>
            <person name="Hyatt P.D."/>
            <person name="Larimer F."/>
            <person name="Detter C."/>
            <person name="Doggett N."/>
            <person name="Glavina T."/>
            <person name="Hawkins T."/>
            <person name="Richardson P."/>
            <person name="Lucas S."/>
            <person name="Kohara Y."/>
            <person name="Levine M."/>
            <person name="Satoh N."/>
            <person name="Rokhsar D.S."/>
        </authorList>
    </citation>
    <scope>NUCLEOTIDE SEQUENCE [LARGE SCALE GENOMIC DNA]</scope>
</reference>
<feature type="signal peptide" evidence="2">
    <location>
        <begin position="1"/>
        <end position="24"/>
    </location>
</feature>
<dbReference type="OrthoDB" id="5971907at2759"/>
<keyword evidence="4" id="KW-1185">Reference proteome</keyword>
<dbReference type="GO" id="GO:0000281">
    <property type="term" value="P:mitotic cytokinesis"/>
    <property type="evidence" value="ECO:0000318"/>
    <property type="project" value="GO_Central"/>
</dbReference>
<dbReference type="GO" id="GO:0016020">
    <property type="term" value="C:membrane"/>
    <property type="evidence" value="ECO:0007669"/>
    <property type="project" value="InterPro"/>
</dbReference>
<keyword evidence="1" id="KW-0812">Transmembrane</keyword>
<dbReference type="GO" id="GO:0030496">
    <property type="term" value="C:midbody"/>
    <property type="evidence" value="ECO:0000318"/>
    <property type="project" value="GO_Central"/>
</dbReference>
<dbReference type="Pfam" id="PF05439">
    <property type="entry name" value="JTB"/>
    <property type="match status" value="1"/>
</dbReference>
<keyword evidence="1" id="KW-0472">Membrane</keyword>
<name>A0A1W2WRD6_CIOIN</name>
<keyword evidence="2" id="KW-0732">Signal</keyword>
<evidence type="ECO:0000256" key="2">
    <source>
        <dbReference type="SAM" id="SignalP"/>
    </source>
</evidence>
<reference evidence="3" key="3">
    <citation type="submission" date="2025-08" db="UniProtKB">
        <authorList>
            <consortium name="Ensembl"/>
        </authorList>
    </citation>
    <scope>IDENTIFICATION</scope>
</reference>
<proteinExistence type="predicted"/>
<keyword evidence="1" id="KW-1133">Transmembrane helix</keyword>
<reference evidence="3" key="4">
    <citation type="submission" date="2025-09" db="UniProtKB">
        <authorList>
            <consortium name="Ensembl"/>
        </authorList>
    </citation>
    <scope>IDENTIFICATION</scope>
</reference>
<dbReference type="AlphaFoldDB" id="A0A1W2WRD6"/>
<dbReference type="RefSeq" id="XP_004226661.1">
    <property type="nucleotide sequence ID" value="XM_004226613.4"/>
</dbReference>
<dbReference type="GO" id="GO:0005737">
    <property type="term" value="C:cytoplasm"/>
    <property type="evidence" value="ECO:0000318"/>
    <property type="project" value="GO_Central"/>
</dbReference>
<accession>H2Y018</accession>
<dbReference type="GeneTree" id="ENSGT00390000016136"/>
<dbReference type="Ensembl" id="ENSCINT00000035895.1">
    <property type="protein sequence ID" value="ENSCINP00000035252.1"/>
    <property type="gene ID" value="ENSCING00000023639.1"/>
</dbReference>
<reference evidence="3" key="2">
    <citation type="journal article" date="2008" name="Genome Biol.">
        <title>Improved genome assembly and evidence-based global gene model set for the chordate Ciona intestinalis: new insight into intron and operon populations.</title>
        <authorList>
            <person name="Satou Y."/>
            <person name="Mineta K."/>
            <person name="Ogasawara M."/>
            <person name="Sasakura Y."/>
            <person name="Shoguchi E."/>
            <person name="Ueno K."/>
            <person name="Yamada L."/>
            <person name="Matsumoto J."/>
            <person name="Wasserscheid J."/>
            <person name="Dewar K."/>
            <person name="Wiley G.B."/>
            <person name="Macmil S.L."/>
            <person name="Roe B.A."/>
            <person name="Zeller R.W."/>
            <person name="Hastings K.E."/>
            <person name="Lemaire P."/>
            <person name="Lindquist E."/>
            <person name="Endo T."/>
            <person name="Hotta K."/>
            <person name="Inaba K."/>
        </authorList>
    </citation>
    <scope>NUCLEOTIDE SEQUENCE [LARGE SCALE GENOMIC DNA]</scope>
    <source>
        <strain evidence="3">wild type</strain>
    </source>
</reference>
<dbReference type="Proteomes" id="UP000008144">
    <property type="component" value="Chromosome 11"/>
</dbReference>
<protein>
    <submittedName>
        <fullName evidence="3">Protein JTB</fullName>
    </submittedName>
</protein>